<evidence type="ECO:0000256" key="1">
    <source>
        <dbReference type="ARBA" id="ARBA00004394"/>
    </source>
</evidence>
<dbReference type="GO" id="GO:0000026">
    <property type="term" value="F:alpha-1,2-mannosyltransferase activity"/>
    <property type="evidence" value="ECO:0007669"/>
    <property type="project" value="TreeGrafter"/>
</dbReference>
<comment type="subcellular location">
    <subcellularLocation>
        <location evidence="8">Endomembrane system</location>
        <topology evidence="8">Single-pass membrane protein</topology>
    </subcellularLocation>
    <subcellularLocation>
        <location evidence="1">Golgi apparatus membrane</location>
    </subcellularLocation>
    <subcellularLocation>
        <location evidence="2">Membrane</location>
        <topology evidence="2">Single-pass type II membrane protein</topology>
    </subcellularLocation>
</comment>
<evidence type="ECO:0000256" key="4">
    <source>
        <dbReference type="ARBA" id="ARBA00022968"/>
    </source>
</evidence>
<evidence type="ECO:0000256" key="5">
    <source>
        <dbReference type="ARBA" id="ARBA00022989"/>
    </source>
</evidence>
<evidence type="ECO:0000256" key="6">
    <source>
        <dbReference type="ARBA" id="ARBA00023034"/>
    </source>
</evidence>
<sequence>MCVTLYGIRFLTDFDFVSDDKDLYRLAWLKAAVPFHMIERSPGCLGCRLRPIRGGGGFCCKTMVQYAPDGSPLFSPQH</sequence>
<dbReference type="Proteomes" id="UP000265427">
    <property type="component" value="Unassembled WGS sequence"/>
</dbReference>
<dbReference type="EMBL" id="QUTF01010197">
    <property type="protein sequence ID" value="RHZ32968.1"/>
    <property type="molecule type" value="Genomic_DNA"/>
</dbReference>
<evidence type="ECO:0000313" key="13">
    <source>
        <dbReference type="EMBL" id="RHZ32968.1"/>
    </source>
</evidence>
<dbReference type="PANTHER" id="PTHR31646:SF1">
    <property type="entry name" value="ALPHA-1,2-MANNOSYLTRANSFERASE MNN2"/>
    <property type="match status" value="1"/>
</dbReference>
<evidence type="ECO:0000313" key="9">
    <source>
        <dbReference type="EMBL" id="RHY01492.1"/>
    </source>
</evidence>
<evidence type="ECO:0000313" key="11">
    <source>
        <dbReference type="EMBL" id="RHY77240.1"/>
    </source>
</evidence>
<comment type="caution">
    <text evidence="12">The sequence shown here is derived from an EMBL/GenBank/DDBJ whole genome shotgun (WGS) entry which is preliminary data.</text>
</comment>
<name>A0A397EHM3_APHAT</name>
<protein>
    <submittedName>
        <fullName evidence="12">Uncharacterized protein</fullName>
    </submittedName>
</protein>
<evidence type="ECO:0000256" key="8">
    <source>
        <dbReference type="ARBA" id="ARBA00037847"/>
    </source>
</evidence>
<dbReference type="Proteomes" id="UP000265716">
    <property type="component" value="Unassembled WGS sequence"/>
</dbReference>
<evidence type="ECO:0000256" key="2">
    <source>
        <dbReference type="ARBA" id="ARBA00004606"/>
    </source>
</evidence>
<keyword evidence="5" id="KW-1133">Transmembrane helix</keyword>
<dbReference type="EMBL" id="QUTE01024109">
    <property type="protein sequence ID" value="RHY79116.1"/>
    <property type="molecule type" value="Genomic_DNA"/>
</dbReference>
<evidence type="ECO:0000313" key="18">
    <source>
        <dbReference type="Proteomes" id="UP000286510"/>
    </source>
</evidence>
<evidence type="ECO:0000313" key="15">
    <source>
        <dbReference type="Proteomes" id="UP000265716"/>
    </source>
</evidence>
<accession>A0A397EHM3</accession>
<keyword evidence="6" id="KW-0333">Golgi apparatus</keyword>
<dbReference type="Proteomes" id="UP000266196">
    <property type="component" value="Unassembled WGS sequence"/>
</dbReference>
<dbReference type="EMBL" id="QUTA01009195">
    <property type="protein sequence ID" value="RHY01492.1"/>
    <property type="molecule type" value="Genomic_DNA"/>
</dbReference>
<organism evidence="12 16">
    <name type="scientific">Aphanomyces astaci</name>
    <name type="common">Crayfish plague agent</name>
    <dbReference type="NCBI Taxonomy" id="112090"/>
    <lineage>
        <taxon>Eukaryota</taxon>
        <taxon>Sar</taxon>
        <taxon>Stramenopiles</taxon>
        <taxon>Oomycota</taxon>
        <taxon>Saprolegniomycetes</taxon>
        <taxon>Saprolegniales</taxon>
        <taxon>Verrucalvaceae</taxon>
        <taxon>Aphanomyces</taxon>
    </lineage>
</organism>
<evidence type="ECO:0000256" key="7">
    <source>
        <dbReference type="ARBA" id="ARBA00023136"/>
    </source>
</evidence>
<dbReference type="Proteomes" id="UP000266239">
    <property type="component" value="Unassembled WGS sequence"/>
</dbReference>
<evidence type="ECO:0000313" key="12">
    <source>
        <dbReference type="EMBL" id="RHY79116.1"/>
    </source>
</evidence>
<dbReference type="AlphaFoldDB" id="A0A397EHM3"/>
<dbReference type="PANTHER" id="PTHR31646">
    <property type="entry name" value="ALPHA-1,2-MANNOSYLTRANSFERASE MNN2"/>
    <property type="match status" value="1"/>
</dbReference>
<gene>
    <name evidence="9" type="ORF">DYB25_004455</name>
    <name evidence="13" type="ORF">DYB26_006741</name>
    <name evidence="12" type="ORF">DYB31_015300</name>
    <name evidence="10" type="ORF">DYB36_012198</name>
    <name evidence="11" type="ORF">DYB38_014344</name>
</gene>
<evidence type="ECO:0000313" key="17">
    <source>
        <dbReference type="Proteomes" id="UP000266239"/>
    </source>
</evidence>
<keyword evidence="4" id="KW-0735">Signal-anchor</keyword>
<reference evidence="14 15" key="1">
    <citation type="submission" date="2018-08" db="EMBL/GenBank/DDBJ databases">
        <title>Aphanomyces genome sequencing and annotation.</title>
        <authorList>
            <person name="Minardi D."/>
            <person name="Oidtmann B."/>
            <person name="Van Der Giezen M."/>
            <person name="Studholme D.J."/>
        </authorList>
    </citation>
    <scope>NUCLEOTIDE SEQUENCE [LARGE SCALE GENOMIC DNA]</scope>
    <source>
        <strain evidence="12 16">197901</strain>
        <strain evidence="13 18">FDL457</strain>
        <strain evidence="10 14">Kv</strain>
        <strain evidence="11 15">SA</strain>
        <strain evidence="9 17">Yx</strain>
    </source>
</reference>
<dbReference type="Proteomes" id="UP000286510">
    <property type="component" value="Unassembled WGS sequence"/>
</dbReference>
<dbReference type="EMBL" id="QUSZ01002126">
    <property type="protein sequence ID" value="RHY23364.1"/>
    <property type="molecule type" value="Genomic_DNA"/>
</dbReference>
<evidence type="ECO:0000313" key="14">
    <source>
        <dbReference type="Proteomes" id="UP000265427"/>
    </source>
</evidence>
<dbReference type="GO" id="GO:0000139">
    <property type="term" value="C:Golgi membrane"/>
    <property type="evidence" value="ECO:0007669"/>
    <property type="project" value="UniProtKB-SubCell"/>
</dbReference>
<evidence type="ECO:0000313" key="10">
    <source>
        <dbReference type="EMBL" id="RHY23364.1"/>
    </source>
</evidence>
<dbReference type="GO" id="GO:0046354">
    <property type="term" value="P:mannan biosynthetic process"/>
    <property type="evidence" value="ECO:0007669"/>
    <property type="project" value="TreeGrafter"/>
</dbReference>
<dbReference type="EMBL" id="QUTC01001186">
    <property type="protein sequence ID" value="RHY77240.1"/>
    <property type="molecule type" value="Genomic_DNA"/>
</dbReference>
<proteinExistence type="predicted"/>
<keyword evidence="7" id="KW-0472">Membrane</keyword>
<evidence type="ECO:0000313" key="16">
    <source>
        <dbReference type="Proteomes" id="UP000266196"/>
    </source>
</evidence>
<keyword evidence="3" id="KW-0812">Transmembrane</keyword>
<evidence type="ECO:0000256" key="3">
    <source>
        <dbReference type="ARBA" id="ARBA00022692"/>
    </source>
</evidence>